<feature type="compositionally biased region" description="Basic and acidic residues" evidence="1">
    <location>
        <begin position="281"/>
        <end position="290"/>
    </location>
</feature>
<evidence type="ECO:0000313" key="2">
    <source>
        <dbReference type="EMBL" id="KAJ5583952.1"/>
    </source>
</evidence>
<feature type="region of interest" description="Disordered" evidence="1">
    <location>
        <begin position="264"/>
        <end position="329"/>
    </location>
</feature>
<dbReference type="EMBL" id="JAQJAC010000005">
    <property type="protein sequence ID" value="KAJ5583952.1"/>
    <property type="molecule type" value="Genomic_DNA"/>
</dbReference>
<keyword evidence="3" id="KW-1185">Reference proteome</keyword>
<feature type="compositionally biased region" description="Polar residues" evidence="1">
    <location>
        <begin position="264"/>
        <end position="280"/>
    </location>
</feature>
<dbReference type="Gene3D" id="1.10.510.10">
    <property type="entry name" value="Transferase(Phosphotransferase) domain 1"/>
    <property type="match status" value="1"/>
</dbReference>
<reference evidence="2 3" key="1">
    <citation type="journal article" date="2023" name="IMA Fungus">
        <title>Comparative genomic study of the Penicillium genus elucidates a diverse pangenome and 15 lateral gene transfer events.</title>
        <authorList>
            <person name="Petersen C."/>
            <person name="Sorensen T."/>
            <person name="Nielsen M.R."/>
            <person name="Sondergaard T.E."/>
            <person name="Sorensen J.L."/>
            <person name="Fitzpatrick D.A."/>
            <person name="Frisvad J.C."/>
            <person name="Nielsen K.L."/>
        </authorList>
    </citation>
    <scope>NUCLEOTIDE SEQUENCE [LARGE SCALE GENOMIC DNA]</scope>
    <source>
        <strain evidence="2 3">IBT 29057</strain>
    </source>
</reference>
<organism evidence="2 3">
    <name type="scientific">Penicillium hetheringtonii</name>
    <dbReference type="NCBI Taxonomy" id="911720"/>
    <lineage>
        <taxon>Eukaryota</taxon>
        <taxon>Fungi</taxon>
        <taxon>Dikarya</taxon>
        <taxon>Ascomycota</taxon>
        <taxon>Pezizomycotina</taxon>
        <taxon>Eurotiomycetes</taxon>
        <taxon>Eurotiomycetidae</taxon>
        <taxon>Eurotiales</taxon>
        <taxon>Aspergillaceae</taxon>
        <taxon>Penicillium</taxon>
    </lineage>
</organism>
<sequence>MAQDSVEVGPGDVTFLEELKESECSVVFKVLFRGTTSVMKVWPGFVPTDADPEDETVDPFLCESTAYRRLKTTGFCERREIPDFYGTITNIDLDLWPELNKYPTLRPFCEISGNEAPPNAILIEYIPDCESISLSNFSPQFVLELRRILTEMHKVEVLHHDPWPRNMMISKEQNRIFWMDFDRAQTYNGNISEWQKTWFKTENDLVDQFIEFLTKDYAEGKLKRAYSYYYSWFIPDDQGYCWPGDISEDDSLSIPEDFPQAYSLSDNSLSGDSAQTYTQQEDIRNGDTRQENTQNKDGWWNIEVHPSAPSSWSEYTQGKDNRQEVMASE</sequence>
<gene>
    <name evidence="2" type="ORF">N7450_006616</name>
</gene>
<accession>A0AAD6DIE0</accession>
<dbReference type="InterPro" id="IPR011009">
    <property type="entry name" value="Kinase-like_dom_sf"/>
</dbReference>
<evidence type="ECO:0008006" key="4">
    <source>
        <dbReference type="Google" id="ProtNLM"/>
    </source>
</evidence>
<proteinExistence type="predicted"/>
<dbReference type="AlphaFoldDB" id="A0AAD6DIE0"/>
<protein>
    <recommendedName>
        <fullName evidence="4">Aminoglycoside phosphotransferase domain-containing protein</fullName>
    </recommendedName>
</protein>
<comment type="caution">
    <text evidence="2">The sequence shown here is derived from an EMBL/GenBank/DDBJ whole genome shotgun (WGS) entry which is preliminary data.</text>
</comment>
<name>A0AAD6DIE0_9EURO</name>
<evidence type="ECO:0000313" key="3">
    <source>
        <dbReference type="Proteomes" id="UP001216150"/>
    </source>
</evidence>
<evidence type="ECO:0000256" key="1">
    <source>
        <dbReference type="SAM" id="MobiDB-lite"/>
    </source>
</evidence>
<dbReference type="SUPFAM" id="SSF56112">
    <property type="entry name" value="Protein kinase-like (PK-like)"/>
    <property type="match status" value="1"/>
</dbReference>
<dbReference type="Proteomes" id="UP001216150">
    <property type="component" value="Unassembled WGS sequence"/>
</dbReference>